<name>A0A098E1P3_GIBZE</name>
<reference evidence="2 4" key="3">
    <citation type="journal article" date="2015" name="BMC Genomics">
        <title>The completed genome sequence of the pathogenic ascomycete fungus Fusarium graminearum.</title>
        <authorList>
            <person name="King R."/>
            <person name="Urban M."/>
            <person name="Hammond-Kosack M.C."/>
            <person name="Hassani-Pak K."/>
            <person name="Hammond-Kosack K.E."/>
        </authorList>
    </citation>
    <scope>NUCLEOTIDE SEQUENCE [LARGE SCALE GENOMIC DNA]</scope>
    <source>
        <strain evidence="4">ATCC MYA-4620 / CBS 123657 / FGSC 9075 / NRRL 31084 / PH-1</strain>
        <strain evidence="2">PH-1</strain>
    </source>
</reference>
<gene>
    <name evidence="2" type="ORF">FGRAMPH1_01T16861</name>
</gene>
<sequence length="120" mass="13341">MTRAINTNNNTNSGGRNNNNSSRHQLWWQKQQQHAAQKSRPFEAPGLTDELPDQRLRRVDCVEAWFYTAGRMETANTDGSSPLIDDGHVFGVMGCRRKKKIAAAAAASPCLSCATTMFKE</sequence>
<dbReference type="InParanoid" id="A0A098E1P3"/>
<dbReference type="Proteomes" id="UP000070720">
    <property type="component" value="Chromosome 3"/>
</dbReference>
<reference evidence="3 4" key="2">
    <citation type="journal article" date="2010" name="Nature">
        <title>Comparative genomics reveals mobile pathogenicity chromosomes in Fusarium.</title>
        <authorList>
            <person name="Ma L.J."/>
            <person name="van der Does H.C."/>
            <person name="Borkovich K.A."/>
            <person name="Coleman J.J."/>
            <person name="Daboussi M.J."/>
            <person name="Di Pietro A."/>
            <person name="Dufresne M."/>
            <person name="Freitag M."/>
            <person name="Grabherr M."/>
            <person name="Henrissat B."/>
            <person name="Houterman P.M."/>
            <person name="Kang S."/>
            <person name="Shim W.B."/>
            <person name="Woloshuk C."/>
            <person name="Xie X."/>
            <person name="Xu J.R."/>
            <person name="Antoniw J."/>
            <person name="Baker S.E."/>
            <person name="Bluhm B.H."/>
            <person name="Breakspear A."/>
            <person name="Brown D.W."/>
            <person name="Butchko R.A."/>
            <person name="Chapman S."/>
            <person name="Coulson R."/>
            <person name="Coutinho P.M."/>
            <person name="Danchin E.G."/>
            <person name="Diener A."/>
            <person name="Gale L.R."/>
            <person name="Gardiner D.M."/>
            <person name="Goff S."/>
            <person name="Hammond-Kosack K.E."/>
            <person name="Hilburn K."/>
            <person name="Hua-Van A."/>
            <person name="Jonkers W."/>
            <person name="Kazan K."/>
            <person name="Kodira C.D."/>
            <person name="Koehrsen M."/>
            <person name="Kumar L."/>
            <person name="Lee Y.H."/>
            <person name="Li L."/>
            <person name="Manners J.M."/>
            <person name="Miranda-Saavedra D."/>
            <person name="Mukherjee M."/>
            <person name="Park G."/>
            <person name="Park J."/>
            <person name="Park S.Y."/>
            <person name="Proctor R.H."/>
            <person name="Regev A."/>
            <person name="Ruiz-Roldan M.C."/>
            <person name="Sain D."/>
            <person name="Sakthikumar S."/>
            <person name="Sykes S."/>
            <person name="Schwartz D.C."/>
            <person name="Turgeon B.G."/>
            <person name="Wapinski I."/>
            <person name="Yoder O."/>
            <person name="Young S."/>
            <person name="Zeng Q."/>
            <person name="Zhou S."/>
            <person name="Galagan J."/>
            <person name="Cuomo C.A."/>
            <person name="Kistler H.C."/>
            <person name="Rep M."/>
        </authorList>
    </citation>
    <scope>GENOME REANNOTATION</scope>
    <source>
        <strain evidence="4">ATCC MYA-4620 / CBS 123657 / FGSC 9075 / NRRL 31084 / PH-1</strain>
        <strain evidence="3">PH-1 / ATCC MYA-4620 / FGSC 9075 / NRRL 31084</strain>
    </source>
</reference>
<dbReference type="VEuPathDB" id="FungiDB:FGRAMPH1_01G16861"/>
<dbReference type="AlphaFoldDB" id="A0A098E1P3"/>
<reference evidence="3 4" key="1">
    <citation type="journal article" date="2007" name="Science">
        <title>The Fusarium graminearum genome reveals a link between localized polymorphism and pathogen specialization.</title>
        <authorList>
            <person name="Cuomo C.A."/>
            <person name="Gueldener U."/>
            <person name="Xu J.-R."/>
            <person name="Trail F."/>
            <person name="Turgeon B.G."/>
            <person name="Di Pietro A."/>
            <person name="Walton J.D."/>
            <person name="Ma L.-J."/>
            <person name="Baker S.E."/>
            <person name="Rep M."/>
            <person name="Adam G."/>
            <person name="Antoniw J."/>
            <person name="Baldwin T."/>
            <person name="Calvo S.E."/>
            <person name="Chang Y.-L."/>
            <person name="DeCaprio D."/>
            <person name="Gale L.R."/>
            <person name="Gnerre S."/>
            <person name="Goswami R.S."/>
            <person name="Hammond-Kosack K."/>
            <person name="Harris L.J."/>
            <person name="Hilburn K."/>
            <person name="Kennell J.C."/>
            <person name="Kroken S."/>
            <person name="Magnuson J.K."/>
            <person name="Mannhaupt G."/>
            <person name="Mauceli E.W."/>
            <person name="Mewes H.-W."/>
            <person name="Mitterbauer R."/>
            <person name="Muehlbauer G."/>
            <person name="Muensterkoetter M."/>
            <person name="Nelson D."/>
            <person name="O'Donnell K."/>
            <person name="Ouellet T."/>
            <person name="Qi W."/>
            <person name="Quesneville H."/>
            <person name="Roncero M.I.G."/>
            <person name="Seong K.-Y."/>
            <person name="Tetko I.V."/>
            <person name="Urban M."/>
            <person name="Waalwijk C."/>
            <person name="Ward T.J."/>
            <person name="Yao J."/>
            <person name="Birren B.W."/>
            <person name="Kistler H.C."/>
        </authorList>
    </citation>
    <scope>NUCLEOTIDE SEQUENCE [LARGE SCALE GENOMIC DNA]</scope>
    <source>
        <strain evidence="4">ATCC MYA-4620 / CBS 123657 / FGSC 9075 / NRRL 31084 / PH-1</strain>
        <strain evidence="3">PH-1 / ATCC MYA-4620 / FGSC 9075 / NRRL 31084</strain>
    </source>
</reference>
<keyword evidence="4" id="KW-1185">Reference proteome</keyword>
<protein>
    <submittedName>
        <fullName evidence="2">Chromosome 3, complete genome</fullName>
    </submittedName>
</protein>
<organism evidence="2 4">
    <name type="scientific">Gibberella zeae (strain ATCC MYA-4620 / CBS 123657 / FGSC 9075 / NRRL 31084 / PH-1)</name>
    <name type="common">Wheat head blight fungus</name>
    <name type="synonym">Fusarium graminearum</name>
    <dbReference type="NCBI Taxonomy" id="229533"/>
    <lineage>
        <taxon>Eukaryota</taxon>
        <taxon>Fungi</taxon>
        <taxon>Dikarya</taxon>
        <taxon>Ascomycota</taxon>
        <taxon>Pezizomycotina</taxon>
        <taxon>Sordariomycetes</taxon>
        <taxon>Hypocreomycetidae</taxon>
        <taxon>Hypocreales</taxon>
        <taxon>Nectriaceae</taxon>
        <taxon>Fusarium</taxon>
    </lineage>
</organism>
<dbReference type="EnsemblFungi" id="CEF88030">
    <property type="protein sequence ID" value="CEF88030"/>
    <property type="gene ID" value="FGRRES_20243"/>
</dbReference>
<evidence type="ECO:0000313" key="2">
    <source>
        <dbReference type="EMBL" id="CEF88030.1"/>
    </source>
</evidence>
<dbReference type="EMBL" id="HG970334">
    <property type="protein sequence ID" value="CEF88030.1"/>
    <property type="molecule type" value="Genomic_DNA"/>
</dbReference>
<proteinExistence type="predicted"/>
<evidence type="ECO:0000313" key="3">
    <source>
        <dbReference type="EnsemblFungi" id="CEF88030"/>
    </source>
</evidence>
<feature type="compositionally biased region" description="Low complexity" evidence="1">
    <location>
        <begin position="1"/>
        <end position="39"/>
    </location>
</feature>
<reference evidence="3" key="4">
    <citation type="submission" date="2017-01" db="UniProtKB">
        <authorList>
            <consortium name="EnsemblFungi"/>
        </authorList>
    </citation>
    <scope>IDENTIFICATION</scope>
    <source>
        <strain evidence="3">PH-1 / ATCC MYA-4620 / FGSC 9075 / NRRL 31084</strain>
    </source>
</reference>
<accession>A0A0E0SNL7</accession>
<feature type="region of interest" description="Disordered" evidence="1">
    <location>
        <begin position="1"/>
        <end position="48"/>
    </location>
</feature>
<accession>A0A098E1P3</accession>
<evidence type="ECO:0000313" key="4">
    <source>
        <dbReference type="Proteomes" id="UP000070720"/>
    </source>
</evidence>
<evidence type="ECO:0000256" key="1">
    <source>
        <dbReference type="SAM" id="MobiDB-lite"/>
    </source>
</evidence>